<reference evidence="4 5" key="1">
    <citation type="submission" date="2019-04" db="EMBL/GenBank/DDBJ databases">
        <title>Fungal friends and foes A comparative genomics study of 23 Aspergillus species from section Flavi.</title>
        <authorList>
            <consortium name="DOE Joint Genome Institute"/>
            <person name="Kjaerbolling I."/>
            <person name="Vesth T.C."/>
            <person name="Frisvad J.C."/>
            <person name="Nybo J.L."/>
            <person name="Theobald S."/>
            <person name="Kildgaard S."/>
            <person name="Petersen T.I."/>
            <person name="Kuo A."/>
            <person name="Sato A."/>
            <person name="Lyhne E.K."/>
            <person name="Kogle M.E."/>
            <person name="Wiebenga A."/>
            <person name="Kun R.S."/>
            <person name="Lubbers R.J."/>
            <person name="Makela M.R."/>
            <person name="Barry K."/>
            <person name="Chovatia M."/>
            <person name="Clum A."/>
            <person name="Daum C."/>
            <person name="Haridas S."/>
            <person name="He G."/>
            <person name="LaButti K."/>
            <person name="Lipzen A."/>
            <person name="Mondo S."/>
            <person name="Pangilinan J."/>
            <person name="Riley R."/>
            <person name="Salamov A."/>
            <person name="Simmons B.A."/>
            <person name="Magnuson J.K."/>
            <person name="Henrissat B."/>
            <person name="Mortensen U.H."/>
            <person name="Larsen T.O."/>
            <person name="De vries R.P."/>
            <person name="Grigoriev I.V."/>
            <person name="Machida M."/>
            <person name="Baker S.E."/>
            <person name="Andersen M.R."/>
        </authorList>
    </citation>
    <scope>NUCLEOTIDE SEQUENCE [LARGE SCALE GENOMIC DNA]</scope>
    <source>
        <strain evidence="4 5">CBS 126849</strain>
    </source>
</reference>
<evidence type="ECO:0000313" key="4">
    <source>
        <dbReference type="EMBL" id="KAB8212868.1"/>
    </source>
</evidence>
<dbReference type="InterPro" id="IPR000675">
    <property type="entry name" value="Cutinase/axe"/>
</dbReference>
<evidence type="ECO:0000313" key="5">
    <source>
        <dbReference type="Proteomes" id="UP000326799"/>
    </source>
</evidence>
<keyword evidence="3" id="KW-0732">Signal</keyword>
<sequence length="246" mass="26293">MYSIVSGFLLYALTAIRALPFTQDSADEQKNNFSPIHLFIARGTTEPPGDGMMHSLAQRIIADLGSERADREAIDYPATGLGEYTAYMDSVRKGSEAIALQVTNYASRCPTSKLVLLGYSQCAQIIGDALCGTELTSASLGGSASDPSEGPTSTSDTSIILIYLLVSAIVLYGDPSFRTGEPYDKGTSTSSGSRPPGSCQFYAPLIRSYYDTKDAFCASGQSDIVHTGYFIRYNSDAANFVNSLVT</sequence>
<name>A0A5N6E667_9EURO</name>
<dbReference type="Gene3D" id="3.40.50.1820">
    <property type="entry name" value="alpha/beta hydrolase"/>
    <property type="match status" value="1"/>
</dbReference>
<dbReference type="PANTHER" id="PTHR33630:SF9">
    <property type="entry name" value="CUTINASE 4"/>
    <property type="match status" value="1"/>
</dbReference>
<dbReference type="GO" id="GO:0052689">
    <property type="term" value="F:carboxylic ester hydrolase activity"/>
    <property type="evidence" value="ECO:0007669"/>
    <property type="project" value="UniProtKB-ARBA"/>
</dbReference>
<dbReference type="Pfam" id="PF01083">
    <property type="entry name" value="Cutinase"/>
    <property type="match status" value="1"/>
</dbReference>
<evidence type="ECO:0000256" key="2">
    <source>
        <dbReference type="ARBA" id="ARBA00023157"/>
    </source>
</evidence>
<keyword evidence="1" id="KW-0378">Hydrolase</keyword>
<dbReference type="SMART" id="SM01110">
    <property type="entry name" value="Cutinase"/>
    <property type="match status" value="1"/>
</dbReference>
<gene>
    <name evidence="4" type="ORF">BDV33DRAFT_185984</name>
</gene>
<protein>
    <submittedName>
        <fullName evidence="4">Cutinase</fullName>
    </submittedName>
</protein>
<keyword evidence="2" id="KW-1015">Disulfide bond</keyword>
<accession>A0A5N6E667</accession>
<dbReference type="InterPro" id="IPR029058">
    <property type="entry name" value="AB_hydrolase_fold"/>
</dbReference>
<feature type="signal peptide" evidence="3">
    <location>
        <begin position="1"/>
        <end position="18"/>
    </location>
</feature>
<dbReference type="AlphaFoldDB" id="A0A5N6E667"/>
<proteinExistence type="predicted"/>
<dbReference type="Proteomes" id="UP000326799">
    <property type="component" value="Unassembled WGS sequence"/>
</dbReference>
<evidence type="ECO:0000256" key="3">
    <source>
        <dbReference type="SAM" id="SignalP"/>
    </source>
</evidence>
<keyword evidence="5" id="KW-1185">Reference proteome</keyword>
<dbReference type="PANTHER" id="PTHR33630">
    <property type="entry name" value="CUTINASE RV1984C-RELATED-RELATED"/>
    <property type="match status" value="1"/>
</dbReference>
<dbReference type="SUPFAM" id="SSF53474">
    <property type="entry name" value="alpha/beta-Hydrolases"/>
    <property type="match status" value="1"/>
</dbReference>
<organism evidence="4 5">
    <name type="scientific">Aspergillus novoparasiticus</name>
    <dbReference type="NCBI Taxonomy" id="986946"/>
    <lineage>
        <taxon>Eukaryota</taxon>
        <taxon>Fungi</taxon>
        <taxon>Dikarya</taxon>
        <taxon>Ascomycota</taxon>
        <taxon>Pezizomycotina</taxon>
        <taxon>Eurotiomycetes</taxon>
        <taxon>Eurotiomycetidae</taxon>
        <taxon>Eurotiales</taxon>
        <taxon>Aspergillaceae</taxon>
        <taxon>Aspergillus</taxon>
        <taxon>Aspergillus subgen. Circumdati</taxon>
    </lineage>
</organism>
<feature type="chain" id="PRO_5025011798" evidence="3">
    <location>
        <begin position="19"/>
        <end position="246"/>
    </location>
</feature>
<evidence type="ECO:0000256" key="1">
    <source>
        <dbReference type="ARBA" id="ARBA00022801"/>
    </source>
</evidence>
<dbReference type="EMBL" id="ML733817">
    <property type="protein sequence ID" value="KAB8212868.1"/>
    <property type="molecule type" value="Genomic_DNA"/>
</dbReference>